<gene>
    <name evidence="6" type="primary">htrB1</name>
    <name evidence="6" type="ORF">HVS_11065</name>
</gene>
<evidence type="ECO:0000313" key="7">
    <source>
        <dbReference type="Proteomes" id="UP000233534"/>
    </source>
</evidence>
<keyword evidence="7" id="KW-1185">Reference proteome</keyword>
<feature type="region of interest" description="Disordered" evidence="3">
    <location>
        <begin position="58"/>
        <end position="78"/>
    </location>
</feature>
<dbReference type="Proteomes" id="UP000233534">
    <property type="component" value="Chromosome"/>
</dbReference>
<dbReference type="SUPFAM" id="SSF50156">
    <property type="entry name" value="PDZ domain-like"/>
    <property type="match status" value="1"/>
</dbReference>
<sequence>MDDYIRYSGGFDDMEENNENHLNKDPLNENHLNESYLKENDGVYSEYEKYNSFESHLQKESEKELNENHIEDHEENSSEDYDANIYNAYGSYLEENSENSHANEEYGHYSSEEHLKESPFYSESYTKPKNKKSPVLMQMIVVAIISSLLGGAVSGFVFTRLSKNPVRPDIESIFSSGDDTAQSATNLDLDKRLESDYYRKVVVESAESPVVAIAEKVGPSVVGISVTSQKLQGDFWFFGTRETTEQGSGIIIRSDGYIMTNNHVIEGALEGSSNEIAQGAKIEVILPNEREKAYPAKVVGRDSKTDLAVLKIEKNNLPVVEFGNSDEVKVGELAVAIGNPGGLEYMGSVTVGVISGLNRTIPIADDRYMKLIQTDASINPGNSGGALVNSKGQLIGVNTAKIGGYDYEGLGFAIPVNKAKEITDSLIEYNYVKGRPLIGIMVETRYTEEVAKRNNLPMGVLVDEVTLYSAAHKAGIKRMDIITKFNGVRVKSLEELNNERDKYKPGDIVTVEIYRDGKTIELELEIGEEKG</sequence>
<dbReference type="InterPro" id="IPR009003">
    <property type="entry name" value="Peptidase_S1_PA"/>
</dbReference>
<keyword evidence="4" id="KW-0472">Membrane</keyword>
<dbReference type="PANTHER" id="PTHR43343:SF3">
    <property type="entry name" value="PROTEASE DO-LIKE 8, CHLOROPLASTIC"/>
    <property type="match status" value="1"/>
</dbReference>
<evidence type="ECO:0000313" key="6">
    <source>
        <dbReference type="EMBL" id="AUG58108.1"/>
    </source>
</evidence>
<dbReference type="EMBL" id="CP025197">
    <property type="protein sequence ID" value="AUG58108.1"/>
    <property type="molecule type" value="Genomic_DNA"/>
</dbReference>
<protein>
    <submittedName>
        <fullName evidence="6">Serine protease Do-like HtrB</fullName>
        <ecNumber evidence="6">3.4.21.107</ecNumber>
    </submittedName>
</protein>
<dbReference type="KEGG" id="hsc:HVS_11065"/>
<evidence type="ECO:0000256" key="2">
    <source>
        <dbReference type="ARBA" id="ARBA00022801"/>
    </source>
</evidence>
<dbReference type="GO" id="GO:0004252">
    <property type="term" value="F:serine-type endopeptidase activity"/>
    <property type="evidence" value="ECO:0007669"/>
    <property type="project" value="InterPro"/>
</dbReference>
<dbReference type="InterPro" id="IPR051201">
    <property type="entry name" value="Chloro_Bact_Ser_Proteases"/>
</dbReference>
<dbReference type="InterPro" id="IPR001940">
    <property type="entry name" value="Peptidase_S1C"/>
</dbReference>
<accession>A0A2K9E6T0</accession>
<dbReference type="SUPFAM" id="SSF50494">
    <property type="entry name" value="Trypsin-like serine proteases"/>
    <property type="match status" value="1"/>
</dbReference>
<keyword evidence="2 6" id="KW-0378">Hydrolase</keyword>
<dbReference type="InterPro" id="IPR001478">
    <property type="entry name" value="PDZ"/>
</dbReference>
<dbReference type="Gene3D" id="2.30.42.10">
    <property type="match status" value="1"/>
</dbReference>
<dbReference type="EC" id="3.4.21.107" evidence="6"/>
<feature type="compositionally biased region" description="Basic and acidic residues" evidence="3">
    <location>
        <begin position="18"/>
        <end position="29"/>
    </location>
</feature>
<dbReference type="SMART" id="SM00228">
    <property type="entry name" value="PDZ"/>
    <property type="match status" value="1"/>
</dbReference>
<keyword evidence="4" id="KW-1133">Transmembrane helix</keyword>
<feature type="domain" description="PDZ" evidence="5">
    <location>
        <begin position="436"/>
        <end position="517"/>
    </location>
</feature>
<keyword evidence="1 6" id="KW-0645">Protease</keyword>
<feature type="region of interest" description="Disordered" evidence="3">
    <location>
        <begin position="1"/>
        <end position="29"/>
    </location>
</feature>
<dbReference type="PRINTS" id="PR00834">
    <property type="entry name" value="PROTEASES2C"/>
</dbReference>
<dbReference type="RefSeq" id="WP_235827693.1">
    <property type="nucleotide sequence ID" value="NZ_CP025197.1"/>
</dbReference>
<proteinExistence type="predicted"/>
<dbReference type="Pfam" id="PF13180">
    <property type="entry name" value="PDZ_2"/>
    <property type="match status" value="1"/>
</dbReference>
<organism evidence="6 7">
    <name type="scientific">Acetivibrio saccincola</name>
    <dbReference type="NCBI Taxonomy" id="1677857"/>
    <lineage>
        <taxon>Bacteria</taxon>
        <taxon>Bacillati</taxon>
        <taxon>Bacillota</taxon>
        <taxon>Clostridia</taxon>
        <taxon>Eubacteriales</taxon>
        <taxon>Oscillospiraceae</taxon>
        <taxon>Acetivibrio</taxon>
    </lineage>
</organism>
<keyword evidence="4" id="KW-0812">Transmembrane</keyword>
<name>A0A2K9E6T0_9FIRM</name>
<dbReference type="Pfam" id="PF13365">
    <property type="entry name" value="Trypsin_2"/>
    <property type="match status" value="1"/>
</dbReference>
<feature type="compositionally biased region" description="Basic and acidic residues" evidence="3">
    <location>
        <begin position="58"/>
        <end position="76"/>
    </location>
</feature>
<evidence type="ECO:0000256" key="4">
    <source>
        <dbReference type="SAM" id="Phobius"/>
    </source>
</evidence>
<dbReference type="InterPro" id="IPR036034">
    <property type="entry name" value="PDZ_sf"/>
</dbReference>
<dbReference type="AlphaFoldDB" id="A0A2K9E6T0"/>
<evidence type="ECO:0000256" key="1">
    <source>
        <dbReference type="ARBA" id="ARBA00022670"/>
    </source>
</evidence>
<reference evidence="6 7" key="1">
    <citation type="submission" date="2017-12" db="EMBL/GenBank/DDBJ databases">
        <title>Complete genome sequence of Herbivorax saccincola GGR1, a novel Cellulosome-producing hydrolytic bacterium in a thermophilic biogas plant, established by Illumina and Nanopore MinION sequencing.</title>
        <authorList>
            <person name="Pechtl A."/>
            <person name="Ruckert C."/>
            <person name="Koeck D.E."/>
            <person name="Maus I."/>
            <person name="Winkler A."/>
            <person name="Kalinowski J."/>
            <person name="Puhler A."/>
            <person name="Schwarz W.W."/>
            <person name="Zverlov V.V."/>
            <person name="Schluter A."/>
            <person name="Liebl W."/>
        </authorList>
    </citation>
    <scope>NUCLEOTIDE SEQUENCE [LARGE SCALE GENOMIC DNA]</scope>
    <source>
        <strain evidence="7">SR1</strain>
    </source>
</reference>
<evidence type="ECO:0000256" key="3">
    <source>
        <dbReference type="SAM" id="MobiDB-lite"/>
    </source>
</evidence>
<dbReference type="PANTHER" id="PTHR43343">
    <property type="entry name" value="PEPTIDASE S12"/>
    <property type="match status" value="1"/>
</dbReference>
<dbReference type="GO" id="GO:0006508">
    <property type="term" value="P:proteolysis"/>
    <property type="evidence" value="ECO:0007669"/>
    <property type="project" value="UniProtKB-KW"/>
</dbReference>
<dbReference type="Gene3D" id="2.40.10.120">
    <property type="match status" value="1"/>
</dbReference>
<evidence type="ECO:0000259" key="5">
    <source>
        <dbReference type="SMART" id="SM00228"/>
    </source>
</evidence>
<feature type="transmembrane region" description="Helical" evidence="4">
    <location>
        <begin position="135"/>
        <end position="158"/>
    </location>
</feature>